<evidence type="ECO:0008006" key="3">
    <source>
        <dbReference type="Google" id="ProtNLM"/>
    </source>
</evidence>
<feature type="region of interest" description="Disordered" evidence="1">
    <location>
        <begin position="26"/>
        <end position="50"/>
    </location>
</feature>
<protein>
    <recommendedName>
        <fullName evidence="3">AAA ATPase</fullName>
    </recommendedName>
</protein>
<accession>A0A1B1TDW6</accession>
<dbReference type="EMBL" id="KP211889">
    <property type="protein sequence ID" value="ANV80476.1"/>
    <property type="molecule type" value="Genomic_DNA"/>
</dbReference>
<evidence type="ECO:0000256" key="1">
    <source>
        <dbReference type="SAM" id="MobiDB-lite"/>
    </source>
</evidence>
<dbReference type="InterPro" id="IPR053180">
    <property type="entry name" value="Ca-binding_acidic-repeat"/>
</dbReference>
<sequence length="1906" mass="211485">MRRKQTALLMTVLILSSLAFVSQTRPQAPVENVDPGEAAGGGPPVTDEDGDKIPDFHEEILFGEDIIIDLGTEIISISGLDSRNGTDNMSDHDNDGASALLEYCWPYTLDRCFTDRVSLTGKPGDLTDSGMREWLDPRVADTDGDGLPDGYEIYMCTEGGLGYLNTTNAWTCLWFDPLDSSDMWEDIDRCADFTFGCGDGFDVDRNGIIDDTEKYTNSEEYLFGTPDNWITERDGLWCFGEINLLNSDSCQKSVERETGDGWLGSDPTESDSDYYSWAEVISVGLAVPGDGIPDGWEVHYGLDPRNASDAILDSDSDGWDLDRDGYIIPDTSVATSSWGESFSNYEEYMIFYDQGVSVTPGLRSIDLSHSDDSFSTYDQSTSPQLVDAAVHSIISDNQRDRLLVGSEFGITILDPFNEVSSMINLPSGLVLNSMMDWSNDDGDYLILLTNQGISIAEMQNGVPQIDSTTFEDSESSVSVGSINEMVVLSTGSGSLDLMLFSGQDVWTASISGQSINSLIYLESTSEILSNNAANVNTALHMEMDGRGPLLLIGTDGGLMAWNTTDGSDSVGTPWWVFNRENAENFVQKADLLNVSKSAIVNILQPAGPKDASGNFELITGAWIGTSGGLHLIDIDKLISMPLTAFDSERMWNQENWLSGSNDVHSIHTFGNQVIVGSKDGTWVLEGGYQGVTGMSDNQTFLPGLVSSLTTLESSESIILFAGISPGNYMNIMPIDPQSTDSDLDGMPDGWEFIHGLDPTDPYDRDRDADADGILYDSEFGEGIDRSWTNLDEFRFITNSENGFNGTDPRNIDTDGDGLTDGEEYWGWFTESTNFDCHYLNQEYICDEGVGSEALSVHLEGWLGSGAGGGTDGPTDPTDTDSDGDGMPDGWEIENRRWIGDVYNGGNLWTLDPRNPNDADEDADNDGLSNLCEYKWSNLLQSVINEGLPSHGESSDAALNWTATDPNNVDSDGDTLPDGWEARYSCSWSIDAAGLNPLNGSDALNNPDGDGYDVNHNGILELEERLVNWMEFHLKSELIFSDSTDNGVPFPENFTTLLFNDTWEDFAGGSFGKYASNSYNNLINATSEIDIGSGNPLSSDSDQDGMPDGWEFFHARWSLFDSAWTLNPVNENDRIGDPDGDGMNNWEEYNVISSNLSEIDNLITVPQFYLLYFGGEYLPNPWLSAESSSSFGSFLSPEQINLTGFTADPNNPDTDSDGLLDGMELIFTRWNSTDGVWTLNPLVPNDGNYDSDNDGISDQIELNLTLNNPFNGGLSPPDAPRLWEEAEYLDPSEAENRVYRILFNKEGRAQLALQQFTDWQGGATAKPLLKALFGVSDPTTEDTDRDGMSDGYEYWFTEWNLEDNRWEMNLLTDTDIFVDSDDDSYDCNGDGIITPSESFDNLAEFESRIYGKKLAIDSIPNGTGLVSYGADTVNAYMDEQSMSYSLAMSQLYVTFSTKSISSFEKTGLINQINPDNFNISLAGISDPTDSDSDRDGMPDGWEYCFSIYGQYLPVNDYRWSMNPINPLDVNYDPDEDGWYDRQWEDVPATQGKWENRQFTPANIEDQISNGLVPLFFSNIMEYENGTLPLDADSDDDSMVMKPVFTNGEVTDYIQDMNLSDGREVFKYGTNPLDNDTDGDMMPDFYEYYRGWNETNDNWSSYLKIQVQWEQISANNLKPVLISNNVISRPVLNWVWFTHDATDANDAGQDADNDGGWDCSGGNCVYQPYNNFQEYYGVVNASLSSPTLVRQSLLNDCSGNYVEEWWQLRESLLGTCSGSSALTSNYFRMYKINNNDQLFALIVDDNDLDYQYLDTTDDETLCSGEWADSYERFAGDQYHFPNIGLGEYVYGWWTLDIDGDQIADGTDPTKWDTDGDWLNDFFEIEDDMLDGVRGNSASPIRYDDRTTT</sequence>
<evidence type="ECO:0000313" key="2">
    <source>
        <dbReference type="EMBL" id="ANV80476.1"/>
    </source>
</evidence>
<reference evidence="2" key="1">
    <citation type="submission" date="2014-11" db="EMBL/GenBank/DDBJ databases">
        <authorList>
            <person name="Zhu J."/>
            <person name="Qi W."/>
            <person name="Song R."/>
        </authorList>
    </citation>
    <scope>NUCLEOTIDE SEQUENCE</scope>
</reference>
<reference evidence="2" key="2">
    <citation type="journal article" date="2015" name="ISME J.">
        <title>A new class of marine Euryarchaeota group II from the Mediterranean deep chlorophyll maximum.</title>
        <authorList>
            <person name="Martin-Cuadrado A.B."/>
            <person name="Garcia-Heredia I."/>
            <person name="Molto A.G."/>
            <person name="Lopez-Ubeda R."/>
            <person name="Kimes N."/>
            <person name="Lopez-Garcia P."/>
            <person name="Moreira D."/>
            <person name="Rodriguez-Valera F."/>
        </authorList>
    </citation>
    <scope>NUCLEOTIDE SEQUENCE</scope>
</reference>
<proteinExistence type="predicted"/>
<dbReference type="PANTHER" id="PTHR37467">
    <property type="entry name" value="EXPORTED CALCIUM-BINDING GLYCOPROTEIN-RELATED"/>
    <property type="match status" value="1"/>
</dbReference>
<name>A0A1B1TDW6_9ARCH</name>
<feature type="region of interest" description="Disordered" evidence="1">
    <location>
        <begin position="864"/>
        <end position="888"/>
    </location>
</feature>
<organism evidence="2">
    <name type="scientific">uncultured Poseidoniia archaeon</name>
    <dbReference type="NCBI Taxonomy" id="1697135"/>
    <lineage>
        <taxon>Archaea</taxon>
        <taxon>Methanobacteriati</taxon>
        <taxon>Thermoplasmatota</taxon>
        <taxon>Candidatus Poseidoniia</taxon>
        <taxon>environmental samples</taxon>
    </lineage>
</organism>
<dbReference type="PANTHER" id="PTHR37467:SF1">
    <property type="entry name" value="EXPORTED CALCIUM-BINDING GLYCOPROTEIN"/>
    <property type="match status" value="1"/>
</dbReference>